<evidence type="ECO:0000256" key="1">
    <source>
        <dbReference type="ARBA" id="ARBA00022729"/>
    </source>
</evidence>
<dbReference type="PROSITE" id="PS51318">
    <property type="entry name" value="TAT"/>
    <property type="match status" value="1"/>
</dbReference>
<dbReference type="EMBL" id="DMND01000067">
    <property type="protein sequence ID" value="HAN26920.1"/>
    <property type="molecule type" value="Genomic_DNA"/>
</dbReference>
<proteinExistence type="predicted"/>
<feature type="non-terminal residue" evidence="2">
    <location>
        <position position="72"/>
    </location>
</feature>
<dbReference type="InterPro" id="IPR006311">
    <property type="entry name" value="TAT_signal"/>
</dbReference>
<name>A0A3C1KJM5_9GAMM</name>
<gene>
    <name evidence="2" type="ORF">DCP75_04220</name>
</gene>
<dbReference type="NCBIfam" id="TIGR01409">
    <property type="entry name" value="TAT_signal_seq"/>
    <property type="match status" value="1"/>
</dbReference>
<sequence length="72" mass="7650">MSLTRRQFIRNVSVTGGALTLGFQLTACSGKPLQLGSEADFQPDAFLRIEPDGAIILQIPKAEMGQGVVTGM</sequence>
<dbReference type="InterPro" id="IPR019546">
    <property type="entry name" value="TAT_signal_bac_arc"/>
</dbReference>
<dbReference type="SUPFAM" id="SSF56003">
    <property type="entry name" value="Molybdenum cofactor-binding domain"/>
    <property type="match status" value="1"/>
</dbReference>
<dbReference type="AlphaFoldDB" id="A0A3C1KJM5"/>
<comment type="caution">
    <text evidence="2">The sequence shown here is derived from an EMBL/GenBank/DDBJ whole genome shotgun (WGS) entry which is preliminary data.</text>
</comment>
<keyword evidence="1" id="KW-0732">Signal</keyword>
<evidence type="ECO:0000313" key="3">
    <source>
        <dbReference type="Proteomes" id="UP000259273"/>
    </source>
</evidence>
<evidence type="ECO:0000313" key="2">
    <source>
        <dbReference type="EMBL" id="HAN26920.1"/>
    </source>
</evidence>
<accession>A0A3C1KJM5</accession>
<reference evidence="2 3" key="1">
    <citation type="journal article" date="2018" name="Nat. Biotechnol.">
        <title>A standardized bacterial taxonomy based on genome phylogeny substantially revises the tree of life.</title>
        <authorList>
            <person name="Parks D.H."/>
            <person name="Chuvochina M."/>
            <person name="Waite D.W."/>
            <person name="Rinke C."/>
            <person name="Skarshewski A."/>
            <person name="Chaumeil P.A."/>
            <person name="Hugenholtz P."/>
        </authorList>
    </citation>
    <scope>NUCLEOTIDE SEQUENCE [LARGE SCALE GENOMIC DNA]</scope>
    <source>
        <strain evidence="2">UBA9158</strain>
    </source>
</reference>
<dbReference type="InterPro" id="IPR037165">
    <property type="entry name" value="AldOxase/xan_DH_Mopterin-bd_sf"/>
</dbReference>
<dbReference type="GO" id="GO:0016491">
    <property type="term" value="F:oxidoreductase activity"/>
    <property type="evidence" value="ECO:0007669"/>
    <property type="project" value="InterPro"/>
</dbReference>
<dbReference type="Proteomes" id="UP000259273">
    <property type="component" value="Unassembled WGS sequence"/>
</dbReference>
<organism evidence="2 3">
    <name type="scientific">Haliea salexigens</name>
    <dbReference type="NCBI Taxonomy" id="287487"/>
    <lineage>
        <taxon>Bacteria</taxon>
        <taxon>Pseudomonadati</taxon>
        <taxon>Pseudomonadota</taxon>
        <taxon>Gammaproteobacteria</taxon>
        <taxon>Cellvibrionales</taxon>
        <taxon>Halieaceae</taxon>
        <taxon>Haliea</taxon>
    </lineage>
</organism>
<evidence type="ECO:0008006" key="4">
    <source>
        <dbReference type="Google" id="ProtNLM"/>
    </source>
</evidence>
<dbReference type="Gene3D" id="3.30.365.10">
    <property type="entry name" value="Aldehyde oxidase/xanthine dehydrogenase, molybdopterin binding domain"/>
    <property type="match status" value="1"/>
</dbReference>
<protein>
    <recommendedName>
        <fullName evidence="4">Isoquinoline 1-oxidoreductase</fullName>
    </recommendedName>
</protein>